<sequence length="605" mass="70716">MKRYCYANSIENFLNEEKSNWLNKMKKNFRENYNLELGELQIKAWDDSFEQLKKILVKIEEIKKNFNIIFEYELPYEGGRRIDVIILSNEKVFILEFKMKKNFLVEDIDQTVAYFRDIQEYHFESRNKKIIPILVLTKSENKKPRRKKSITICSINYLSEVIQRIVTKENKMNGKNLKTWIYSKYEPLPTIIEAARAIMKNEELPNIRRVNSTRIPAAIENLQNITIDAKKNKKHILVFVTGVPGAGKTYLGLQYVYDICESIEDVNSVYLSGNGSLIKVLSSTLGKNSNVFVKSIHKVINEYLEKGATDFDKNVIVFDEGQRAWDKERMNFKKKINRSEPDILIEIAEKRLDWGVLVVLVGEGQEIYNGESSDLAHWNEAISKSEKKWEVICPERLTSLFENSNNVVKNNNFDLDVSLRSHLANKVSQFVNFLLNGDIEKAKELAPSILNSGFNMYVTHSFGKAKEYCFKRYSKNEKKYYGVMASSQAKYSENFKNKKNNTDINVVKWFNDNDFNYRIEQAISEFQCQGLEIDMPIIGWGEDMLWNEKEKKWEKFDKNNERDSLYRINSYRVLLTRGRDGFIIYVPKKLSPVYEVLVGVGMEIL</sequence>
<evidence type="ECO:0000259" key="1">
    <source>
        <dbReference type="Pfam" id="PF09848"/>
    </source>
</evidence>
<name>A0AB39VA61_9FUSO</name>
<keyword evidence="2" id="KW-0067">ATP-binding</keyword>
<dbReference type="Gene3D" id="3.40.50.300">
    <property type="entry name" value="P-loop containing nucleotide triphosphate hydrolases"/>
    <property type="match status" value="1"/>
</dbReference>
<reference evidence="2" key="1">
    <citation type="submission" date="2024-07" db="EMBL/GenBank/DDBJ databases">
        <authorList>
            <person name="Li X.-J."/>
            <person name="Wang X."/>
        </authorList>
    </citation>
    <scope>NUCLEOTIDE SEQUENCE</scope>
    <source>
        <strain evidence="2">HSP-342</strain>
    </source>
</reference>
<keyword evidence="2" id="KW-0547">Nucleotide-binding</keyword>
<keyword evidence="2" id="KW-0378">Hydrolase</keyword>
<accession>A0AB39VA61</accession>
<dbReference type="AlphaFoldDB" id="A0AB39VA61"/>
<dbReference type="RefSeq" id="WP_369712893.1">
    <property type="nucleotide sequence ID" value="NZ_CP165646.1"/>
</dbReference>
<evidence type="ECO:0000313" key="2">
    <source>
        <dbReference type="EMBL" id="XDU64583.1"/>
    </source>
</evidence>
<keyword evidence="2" id="KW-0347">Helicase</keyword>
<organism evidence="2">
    <name type="scientific">Leptotrichia mesophila</name>
    <dbReference type="NCBI Taxonomy" id="3239303"/>
    <lineage>
        <taxon>Bacteria</taxon>
        <taxon>Fusobacteriati</taxon>
        <taxon>Fusobacteriota</taxon>
        <taxon>Fusobacteriia</taxon>
        <taxon>Fusobacteriales</taxon>
        <taxon>Leptotrichiaceae</taxon>
        <taxon>Leptotrichia</taxon>
    </lineage>
</organism>
<dbReference type="EMBL" id="CP165646">
    <property type="protein sequence ID" value="XDU64583.1"/>
    <property type="molecule type" value="Genomic_DNA"/>
</dbReference>
<dbReference type="InterPro" id="IPR027417">
    <property type="entry name" value="P-loop_NTPase"/>
</dbReference>
<dbReference type="InterPro" id="IPR018647">
    <property type="entry name" value="SLFN_3-like_DNA/RNA_helicase"/>
</dbReference>
<dbReference type="SUPFAM" id="SSF52540">
    <property type="entry name" value="P-loop containing nucleoside triphosphate hydrolases"/>
    <property type="match status" value="1"/>
</dbReference>
<dbReference type="KEGG" id="lmes:AB8B23_11835"/>
<dbReference type="Pfam" id="PF09848">
    <property type="entry name" value="SLFN-g3_helicase"/>
    <property type="match status" value="1"/>
</dbReference>
<feature type="domain" description="Schlafen group 3-like DNA/RNA helicase" evidence="1">
    <location>
        <begin position="237"/>
        <end position="587"/>
    </location>
</feature>
<gene>
    <name evidence="2" type="ORF">AB8B23_11835</name>
</gene>
<protein>
    <submittedName>
        <fullName evidence="2">DNA/RNA helicase domain-containing protein</fullName>
    </submittedName>
</protein>
<proteinExistence type="predicted"/>
<dbReference type="GO" id="GO:0004386">
    <property type="term" value="F:helicase activity"/>
    <property type="evidence" value="ECO:0007669"/>
    <property type="project" value="UniProtKB-KW"/>
</dbReference>